<sequence>MLVKEDGLRRKDIFLFLVNLFRLGLIFSLQPCVHFWHLFFPLLAFALQILLGVLSFSVEVYEKQEQRLLSFVRMLFWPWKCSYILGPFHRLISHLPATPPSMVLTGYPMYTLTVINKTPHCQAGHWAKDLVIPF</sequence>
<comment type="caution">
    <text evidence="2">The sequence shown here is derived from an EMBL/GenBank/DDBJ whole genome shotgun (WGS) entry which is preliminary data.</text>
</comment>
<dbReference type="Proteomes" id="UP000241394">
    <property type="component" value="Chromosome LG24"/>
</dbReference>
<evidence type="ECO:0000313" key="3">
    <source>
        <dbReference type="Proteomes" id="UP000241394"/>
    </source>
</evidence>
<protein>
    <submittedName>
        <fullName evidence="2">Proline-, glutamic acid-and leucine-rich protein</fullName>
    </submittedName>
</protein>
<keyword evidence="1" id="KW-1133">Transmembrane helix</keyword>
<reference evidence="2 3" key="1">
    <citation type="submission" date="2017-07" db="EMBL/GenBank/DDBJ databases">
        <title>An improved, manually edited Actinidia chinensis var. chinensis (kiwifruit) genome highlights the challenges associated with draft genomes and gene prediction in plants.</title>
        <authorList>
            <person name="Pilkington S."/>
            <person name="Crowhurst R."/>
            <person name="Hilario E."/>
            <person name="Nardozza S."/>
            <person name="Fraser L."/>
            <person name="Peng Y."/>
            <person name="Gunaseelan K."/>
            <person name="Simpson R."/>
            <person name="Tahir J."/>
            <person name="Deroles S."/>
            <person name="Templeton K."/>
            <person name="Luo Z."/>
            <person name="Davy M."/>
            <person name="Cheng C."/>
            <person name="Mcneilage M."/>
            <person name="Scaglione D."/>
            <person name="Liu Y."/>
            <person name="Zhang Q."/>
            <person name="Datson P."/>
            <person name="De Silva N."/>
            <person name="Gardiner S."/>
            <person name="Bassett H."/>
            <person name="Chagne D."/>
            <person name="Mccallum J."/>
            <person name="Dzierzon H."/>
            <person name="Deng C."/>
            <person name="Wang Y.-Y."/>
            <person name="Barron N."/>
            <person name="Manako K."/>
            <person name="Bowen J."/>
            <person name="Foster T."/>
            <person name="Erridge Z."/>
            <person name="Tiffin H."/>
            <person name="Waite C."/>
            <person name="Davies K."/>
            <person name="Grierson E."/>
            <person name="Laing W."/>
            <person name="Kirk R."/>
            <person name="Chen X."/>
            <person name="Wood M."/>
            <person name="Montefiori M."/>
            <person name="Brummell D."/>
            <person name="Schwinn K."/>
            <person name="Catanach A."/>
            <person name="Fullerton C."/>
            <person name="Li D."/>
            <person name="Meiyalaghan S."/>
            <person name="Nieuwenhuizen N."/>
            <person name="Read N."/>
            <person name="Prakash R."/>
            <person name="Hunter D."/>
            <person name="Zhang H."/>
            <person name="Mckenzie M."/>
            <person name="Knabel M."/>
            <person name="Harris A."/>
            <person name="Allan A."/>
            <person name="Chen A."/>
            <person name="Janssen B."/>
            <person name="Plunkett B."/>
            <person name="Dwamena C."/>
            <person name="Voogd C."/>
            <person name="Leif D."/>
            <person name="Lafferty D."/>
            <person name="Souleyre E."/>
            <person name="Varkonyi-Gasic E."/>
            <person name="Gambi F."/>
            <person name="Hanley J."/>
            <person name="Yao J.-L."/>
            <person name="Cheung J."/>
            <person name="David K."/>
            <person name="Warren B."/>
            <person name="Marsh K."/>
            <person name="Snowden K."/>
            <person name="Lin-Wang K."/>
            <person name="Brian L."/>
            <person name="Martinez-Sanchez M."/>
            <person name="Wang M."/>
            <person name="Ileperuma N."/>
            <person name="Macnee N."/>
            <person name="Campin R."/>
            <person name="Mcatee P."/>
            <person name="Drummond R."/>
            <person name="Espley R."/>
            <person name="Ireland H."/>
            <person name="Wu R."/>
            <person name="Atkinson R."/>
            <person name="Karunairetnam S."/>
            <person name="Bulley S."/>
            <person name="Chunkath S."/>
            <person name="Hanley Z."/>
            <person name="Storey R."/>
            <person name="Thrimawithana A."/>
            <person name="Thomson S."/>
            <person name="David C."/>
            <person name="Testolin R."/>
        </authorList>
    </citation>
    <scope>NUCLEOTIDE SEQUENCE [LARGE SCALE GENOMIC DNA]</scope>
    <source>
        <strain evidence="3">cv. Red5</strain>
        <tissue evidence="2">Young leaf</tissue>
    </source>
</reference>
<dbReference type="InParanoid" id="A0A2R6PKW8"/>
<proteinExistence type="predicted"/>
<keyword evidence="1" id="KW-0812">Transmembrane</keyword>
<organism evidence="2 3">
    <name type="scientific">Actinidia chinensis var. chinensis</name>
    <name type="common">Chinese soft-hair kiwi</name>
    <dbReference type="NCBI Taxonomy" id="1590841"/>
    <lineage>
        <taxon>Eukaryota</taxon>
        <taxon>Viridiplantae</taxon>
        <taxon>Streptophyta</taxon>
        <taxon>Embryophyta</taxon>
        <taxon>Tracheophyta</taxon>
        <taxon>Spermatophyta</taxon>
        <taxon>Magnoliopsida</taxon>
        <taxon>eudicotyledons</taxon>
        <taxon>Gunneridae</taxon>
        <taxon>Pentapetalae</taxon>
        <taxon>asterids</taxon>
        <taxon>Ericales</taxon>
        <taxon>Actinidiaceae</taxon>
        <taxon>Actinidia</taxon>
    </lineage>
</organism>
<dbReference type="Gramene" id="PSR92956">
    <property type="protein sequence ID" value="PSR92956"/>
    <property type="gene ID" value="CEY00_Acc27560"/>
</dbReference>
<feature type="transmembrane region" description="Helical" evidence="1">
    <location>
        <begin position="12"/>
        <end position="29"/>
    </location>
</feature>
<name>A0A2R6PKW8_ACTCC</name>
<keyword evidence="3" id="KW-1185">Reference proteome</keyword>
<reference evidence="3" key="2">
    <citation type="journal article" date="2018" name="BMC Genomics">
        <title>A manually annotated Actinidia chinensis var. chinensis (kiwifruit) genome highlights the challenges associated with draft genomes and gene prediction in plants.</title>
        <authorList>
            <person name="Pilkington S.M."/>
            <person name="Crowhurst R."/>
            <person name="Hilario E."/>
            <person name="Nardozza S."/>
            <person name="Fraser L."/>
            <person name="Peng Y."/>
            <person name="Gunaseelan K."/>
            <person name="Simpson R."/>
            <person name="Tahir J."/>
            <person name="Deroles S.C."/>
            <person name="Templeton K."/>
            <person name="Luo Z."/>
            <person name="Davy M."/>
            <person name="Cheng C."/>
            <person name="McNeilage M."/>
            <person name="Scaglione D."/>
            <person name="Liu Y."/>
            <person name="Zhang Q."/>
            <person name="Datson P."/>
            <person name="De Silva N."/>
            <person name="Gardiner S.E."/>
            <person name="Bassett H."/>
            <person name="Chagne D."/>
            <person name="McCallum J."/>
            <person name="Dzierzon H."/>
            <person name="Deng C."/>
            <person name="Wang Y.Y."/>
            <person name="Barron L."/>
            <person name="Manako K."/>
            <person name="Bowen J."/>
            <person name="Foster T.M."/>
            <person name="Erridge Z.A."/>
            <person name="Tiffin H."/>
            <person name="Waite C.N."/>
            <person name="Davies K.M."/>
            <person name="Grierson E.P."/>
            <person name="Laing W.A."/>
            <person name="Kirk R."/>
            <person name="Chen X."/>
            <person name="Wood M."/>
            <person name="Montefiori M."/>
            <person name="Brummell D.A."/>
            <person name="Schwinn K.E."/>
            <person name="Catanach A."/>
            <person name="Fullerton C."/>
            <person name="Li D."/>
            <person name="Meiyalaghan S."/>
            <person name="Nieuwenhuizen N."/>
            <person name="Read N."/>
            <person name="Prakash R."/>
            <person name="Hunter D."/>
            <person name="Zhang H."/>
            <person name="McKenzie M."/>
            <person name="Knabel M."/>
            <person name="Harris A."/>
            <person name="Allan A.C."/>
            <person name="Gleave A."/>
            <person name="Chen A."/>
            <person name="Janssen B.J."/>
            <person name="Plunkett B."/>
            <person name="Ampomah-Dwamena C."/>
            <person name="Voogd C."/>
            <person name="Leif D."/>
            <person name="Lafferty D."/>
            <person name="Souleyre E.J.F."/>
            <person name="Varkonyi-Gasic E."/>
            <person name="Gambi F."/>
            <person name="Hanley J."/>
            <person name="Yao J.L."/>
            <person name="Cheung J."/>
            <person name="David K.M."/>
            <person name="Warren B."/>
            <person name="Marsh K."/>
            <person name="Snowden K.C."/>
            <person name="Lin-Wang K."/>
            <person name="Brian L."/>
            <person name="Martinez-Sanchez M."/>
            <person name="Wang M."/>
            <person name="Ileperuma N."/>
            <person name="Macnee N."/>
            <person name="Campin R."/>
            <person name="McAtee P."/>
            <person name="Drummond R.S.M."/>
            <person name="Espley R.V."/>
            <person name="Ireland H.S."/>
            <person name="Wu R."/>
            <person name="Atkinson R.G."/>
            <person name="Karunairetnam S."/>
            <person name="Bulley S."/>
            <person name="Chunkath S."/>
            <person name="Hanley Z."/>
            <person name="Storey R."/>
            <person name="Thrimawithana A.H."/>
            <person name="Thomson S."/>
            <person name="David C."/>
            <person name="Testolin R."/>
            <person name="Huang H."/>
            <person name="Hellens R.P."/>
            <person name="Schaffer R.J."/>
        </authorList>
    </citation>
    <scope>NUCLEOTIDE SEQUENCE [LARGE SCALE GENOMIC DNA]</scope>
    <source>
        <strain evidence="3">cv. Red5</strain>
    </source>
</reference>
<keyword evidence="1" id="KW-0472">Membrane</keyword>
<evidence type="ECO:0000313" key="2">
    <source>
        <dbReference type="EMBL" id="PSR92956.1"/>
    </source>
</evidence>
<gene>
    <name evidence="2" type="ORF">CEY00_Acc27560</name>
</gene>
<feature type="transmembrane region" description="Helical" evidence="1">
    <location>
        <begin position="35"/>
        <end position="58"/>
    </location>
</feature>
<evidence type="ECO:0000256" key="1">
    <source>
        <dbReference type="SAM" id="Phobius"/>
    </source>
</evidence>
<accession>A0A2R6PKW8</accession>
<dbReference type="AlphaFoldDB" id="A0A2R6PKW8"/>
<dbReference type="EMBL" id="NKQK01000024">
    <property type="protein sequence ID" value="PSR92956.1"/>
    <property type="molecule type" value="Genomic_DNA"/>
</dbReference>